<keyword evidence="3" id="KW-1185">Reference proteome</keyword>
<proteinExistence type="predicted"/>
<evidence type="ECO:0000313" key="3">
    <source>
        <dbReference type="Proteomes" id="UP000242188"/>
    </source>
</evidence>
<accession>A0A210QRM2</accession>
<feature type="region of interest" description="Disordered" evidence="1">
    <location>
        <begin position="153"/>
        <end position="176"/>
    </location>
</feature>
<gene>
    <name evidence="2" type="ORF">KP79_PYT24688</name>
</gene>
<evidence type="ECO:0000256" key="1">
    <source>
        <dbReference type="SAM" id="MobiDB-lite"/>
    </source>
</evidence>
<protein>
    <submittedName>
        <fullName evidence="2">Uncharacterized protein</fullName>
    </submittedName>
</protein>
<dbReference type="EMBL" id="NEDP02002280">
    <property type="protein sequence ID" value="OWF51338.1"/>
    <property type="molecule type" value="Genomic_DNA"/>
</dbReference>
<dbReference type="AlphaFoldDB" id="A0A210QRM2"/>
<dbReference type="OrthoDB" id="10599312at2759"/>
<organism evidence="2 3">
    <name type="scientific">Mizuhopecten yessoensis</name>
    <name type="common">Japanese scallop</name>
    <name type="synonym">Patinopecten yessoensis</name>
    <dbReference type="NCBI Taxonomy" id="6573"/>
    <lineage>
        <taxon>Eukaryota</taxon>
        <taxon>Metazoa</taxon>
        <taxon>Spiralia</taxon>
        <taxon>Lophotrochozoa</taxon>
        <taxon>Mollusca</taxon>
        <taxon>Bivalvia</taxon>
        <taxon>Autobranchia</taxon>
        <taxon>Pteriomorphia</taxon>
        <taxon>Pectinida</taxon>
        <taxon>Pectinoidea</taxon>
        <taxon>Pectinidae</taxon>
        <taxon>Mizuhopecten</taxon>
    </lineage>
</organism>
<sequence>MIVELAGYFTPSCKKNWDDLCVLMRKHLDYASVYGNGVTHVGILFETLMAKGIVSYGCYDKVIGDIKQIHVDAAKIVKDTTDCIRSITKGQPWTRKEFQRKSEDDEQEKATLRAGREEDKQQIATLRAELEESERQKATLRAELEDSERQKAKLRAKLEESERQKGMKDLNMAIDK</sequence>
<name>A0A210QRM2_MIZYE</name>
<feature type="region of interest" description="Disordered" evidence="1">
    <location>
        <begin position="95"/>
        <end position="120"/>
    </location>
</feature>
<reference evidence="2 3" key="1">
    <citation type="journal article" date="2017" name="Nat. Ecol. Evol.">
        <title>Scallop genome provides insights into evolution of bilaterian karyotype and development.</title>
        <authorList>
            <person name="Wang S."/>
            <person name="Zhang J."/>
            <person name="Jiao W."/>
            <person name="Li J."/>
            <person name="Xun X."/>
            <person name="Sun Y."/>
            <person name="Guo X."/>
            <person name="Huan P."/>
            <person name="Dong B."/>
            <person name="Zhang L."/>
            <person name="Hu X."/>
            <person name="Sun X."/>
            <person name="Wang J."/>
            <person name="Zhao C."/>
            <person name="Wang Y."/>
            <person name="Wang D."/>
            <person name="Huang X."/>
            <person name="Wang R."/>
            <person name="Lv J."/>
            <person name="Li Y."/>
            <person name="Zhang Z."/>
            <person name="Liu B."/>
            <person name="Lu W."/>
            <person name="Hui Y."/>
            <person name="Liang J."/>
            <person name="Zhou Z."/>
            <person name="Hou R."/>
            <person name="Li X."/>
            <person name="Liu Y."/>
            <person name="Li H."/>
            <person name="Ning X."/>
            <person name="Lin Y."/>
            <person name="Zhao L."/>
            <person name="Xing Q."/>
            <person name="Dou J."/>
            <person name="Li Y."/>
            <person name="Mao J."/>
            <person name="Guo H."/>
            <person name="Dou H."/>
            <person name="Li T."/>
            <person name="Mu C."/>
            <person name="Jiang W."/>
            <person name="Fu Q."/>
            <person name="Fu X."/>
            <person name="Miao Y."/>
            <person name="Liu J."/>
            <person name="Yu Q."/>
            <person name="Li R."/>
            <person name="Liao H."/>
            <person name="Li X."/>
            <person name="Kong Y."/>
            <person name="Jiang Z."/>
            <person name="Chourrout D."/>
            <person name="Li R."/>
            <person name="Bao Z."/>
        </authorList>
    </citation>
    <scope>NUCLEOTIDE SEQUENCE [LARGE SCALE GENOMIC DNA]</scope>
    <source>
        <strain evidence="2 3">PY_sf001</strain>
    </source>
</reference>
<dbReference type="Proteomes" id="UP000242188">
    <property type="component" value="Unassembled WGS sequence"/>
</dbReference>
<evidence type="ECO:0000313" key="2">
    <source>
        <dbReference type="EMBL" id="OWF51338.1"/>
    </source>
</evidence>
<comment type="caution">
    <text evidence="2">The sequence shown here is derived from an EMBL/GenBank/DDBJ whole genome shotgun (WGS) entry which is preliminary data.</text>
</comment>